<organism evidence="11 12">
    <name type="scientific">Ricinus communis</name>
    <name type="common">Castor bean</name>
    <dbReference type="NCBI Taxonomy" id="3988"/>
    <lineage>
        <taxon>Eukaryota</taxon>
        <taxon>Viridiplantae</taxon>
        <taxon>Streptophyta</taxon>
        <taxon>Embryophyta</taxon>
        <taxon>Tracheophyta</taxon>
        <taxon>Spermatophyta</taxon>
        <taxon>Magnoliopsida</taxon>
        <taxon>eudicotyledons</taxon>
        <taxon>Gunneridae</taxon>
        <taxon>Pentapetalae</taxon>
        <taxon>rosids</taxon>
        <taxon>fabids</taxon>
        <taxon>Malpighiales</taxon>
        <taxon>Euphorbiaceae</taxon>
        <taxon>Acalyphoideae</taxon>
        <taxon>Acalypheae</taxon>
        <taxon>Ricinus</taxon>
    </lineage>
</organism>
<evidence type="ECO:0000256" key="4">
    <source>
        <dbReference type="ARBA" id="ARBA00022688"/>
    </source>
</evidence>
<evidence type="ECO:0000256" key="1">
    <source>
        <dbReference type="ARBA" id="ARBA00004173"/>
    </source>
</evidence>
<dbReference type="GO" id="GO:0006744">
    <property type="term" value="P:ubiquinone biosynthetic process"/>
    <property type="evidence" value="ECO:0000318"/>
    <property type="project" value="GO_Central"/>
</dbReference>
<dbReference type="FunCoup" id="B9RR78">
    <property type="interactions" value="1904"/>
</dbReference>
<sequence length="318" mass="36093">MYRTAARRLLFGVTTGKYINTRHRFINLQTIGTGNRFFTSVDNPQSSSNRNPNYQNQNQNRSLNVDPAPNQPDLSASSSTSSTASEDTRHDHHYHRENRRPRVDYQDEQVRVLEASLRHVLRFGWSEEAMIAGARDAGVSPAIVGSFPRKEAALVEFFMDDCFQKLINRVDSGEELQNLVPSERVAKLVRIRLEMQAPYISKWPQALSIQAHPSNLPTSFKQRAMLLDEIWHAAGAEGSDIDWYVKRTVLGGIYSTTEVYMLTDSSPDFRDTWAFLDNRVKDAFDFKKTIQEAKYFAEAVGAGMGNSVQGFMKKVFQG</sequence>
<dbReference type="STRING" id="3988.B9RR78"/>
<dbReference type="UniPathway" id="UPA00232"/>
<dbReference type="Pfam" id="PF08511">
    <property type="entry name" value="COQ9"/>
    <property type="match status" value="1"/>
</dbReference>
<comment type="pathway">
    <text evidence="2 8">Cofactor biosynthesis; ubiquinone biosynthesis.</text>
</comment>
<evidence type="ECO:0000256" key="6">
    <source>
        <dbReference type="ARBA" id="ARBA00023121"/>
    </source>
</evidence>
<dbReference type="PANTHER" id="PTHR21427:SF19">
    <property type="entry name" value="UBIQUINONE BIOSYNTHESIS PROTEIN COQ9, MITOCHONDRIAL"/>
    <property type="match status" value="1"/>
</dbReference>
<dbReference type="EMBL" id="EQ973802">
    <property type="protein sequence ID" value="EEF46249.1"/>
    <property type="molecule type" value="Genomic_DNA"/>
</dbReference>
<dbReference type="KEGG" id="rcu:8259083"/>
<dbReference type="PANTHER" id="PTHR21427">
    <property type="entry name" value="UBIQUINONE BIOSYNTHESIS PROTEIN COQ9, MITOCHONDRIAL"/>
    <property type="match status" value="1"/>
</dbReference>
<keyword evidence="5" id="KW-0809">Transit peptide</keyword>
<feature type="region of interest" description="Disordered" evidence="9">
    <location>
        <begin position="37"/>
        <end position="105"/>
    </location>
</feature>
<evidence type="ECO:0000313" key="11">
    <source>
        <dbReference type="EMBL" id="EEF46249.1"/>
    </source>
</evidence>
<dbReference type="NCBIfam" id="TIGR02396">
    <property type="entry name" value="diverge_rpsU"/>
    <property type="match status" value="1"/>
</dbReference>
<protein>
    <recommendedName>
        <fullName evidence="8">Ubiquinone biosynthesis protein</fullName>
    </recommendedName>
</protein>
<evidence type="ECO:0000256" key="7">
    <source>
        <dbReference type="ARBA" id="ARBA00023128"/>
    </source>
</evidence>
<keyword evidence="12" id="KW-1185">Reference proteome</keyword>
<keyword evidence="7 8" id="KW-0496">Mitochondrion</keyword>
<dbReference type="Gene3D" id="1.10.357.10">
    <property type="entry name" value="Tetracycline Repressor, domain 2"/>
    <property type="match status" value="1"/>
</dbReference>
<evidence type="ECO:0000256" key="5">
    <source>
        <dbReference type="ARBA" id="ARBA00022946"/>
    </source>
</evidence>
<dbReference type="GO" id="GO:0008289">
    <property type="term" value="F:lipid binding"/>
    <property type="evidence" value="ECO:0000318"/>
    <property type="project" value="GO_Central"/>
</dbReference>
<dbReference type="InterPro" id="IPR013718">
    <property type="entry name" value="COQ9_C"/>
</dbReference>
<comment type="function">
    <text evidence="8">Membrane-associated protein that warps the membrane surface to access and bind aromatic isoprenes with high specificity, including ubiquinone (CoQ) isoprene intermediates and presents them directly to Coq7, therefore facilitating the Coq7-mediated hydroxylase step. Participates in the biosynthesis of coenzyme Q, also named ubiquinone, an essential lipid-soluble electron transporter for aerobic cellular respiration.</text>
</comment>
<reference evidence="12" key="1">
    <citation type="journal article" date="2010" name="Nat. Biotechnol.">
        <title>Draft genome sequence of the oilseed species Ricinus communis.</title>
        <authorList>
            <person name="Chan A.P."/>
            <person name="Crabtree J."/>
            <person name="Zhao Q."/>
            <person name="Lorenzi H."/>
            <person name="Orvis J."/>
            <person name="Puiu D."/>
            <person name="Melake-Berhan A."/>
            <person name="Jones K.M."/>
            <person name="Redman J."/>
            <person name="Chen G."/>
            <person name="Cahoon E.B."/>
            <person name="Gedil M."/>
            <person name="Stanke M."/>
            <person name="Haas B.J."/>
            <person name="Wortman J.R."/>
            <person name="Fraser-Liggett C.M."/>
            <person name="Ravel J."/>
            <person name="Rabinowicz P.D."/>
        </authorList>
    </citation>
    <scope>NUCLEOTIDE SEQUENCE [LARGE SCALE GENOMIC DNA]</scope>
    <source>
        <strain evidence="12">cv. Hale</strain>
    </source>
</reference>
<comment type="subcellular location">
    <subcellularLocation>
        <location evidence="1 8">Mitochondrion</location>
    </subcellularLocation>
</comment>
<accession>B9RR78</accession>
<dbReference type="OrthoDB" id="619536at2759"/>
<keyword evidence="4 8" id="KW-0831">Ubiquinone biosynthesis</keyword>
<dbReference type="InParanoid" id="B9RR78"/>
<dbReference type="eggNOG" id="KOG2969">
    <property type="taxonomic scope" value="Eukaryota"/>
</dbReference>
<evidence type="ECO:0000256" key="9">
    <source>
        <dbReference type="SAM" id="MobiDB-lite"/>
    </source>
</evidence>
<proteinExistence type="inferred from homology"/>
<dbReference type="GO" id="GO:0005743">
    <property type="term" value="C:mitochondrial inner membrane"/>
    <property type="evidence" value="ECO:0000318"/>
    <property type="project" value="GO_Central"/>
</dbReference>
<keyword evidence="6 8" id="KW-0446">Lipid-binding</keyword>
<gene>
    <name evidence="11" type="ORF">RCOM_0711020</name>
</gene>
<name>B9RR78_RICCO</name>
<dbReference type="AlphaFoldDB" id="B9RR78"/>
<feature type="compositionally biased region" description="Low complexity" evidence="9">
    <location>
        <begin position="43"/>
        <end position="62"/>
    </location>
</feature>
<evidence type="ECO:0000256" key="8">
    <source>
        <dbReference type="RuleBase" id="RU366063"/>
    </source>
</evidence>
<dbReference type="InterPro" id="IPR012762">
    <property type="entry name" value="Ubiq_biosynth_COQ9"/>
</dbReference>
<feature type="domain" description="COQ9 C-terminal" evidence="10">
    <location>
        <begin position="217"/>
        <end position="286"/>
    </location>
</feature>
<feature type="compositionally biased region" description="Low complexity" evidence="9">
    <location>
        <begin position="75"/>
        <end position="85"/>
    </location>
</feature>
<dbReference type="FunFam" id="1.10.357.10:FF:000004">
    <property type="entry name" value="Ubiquinone biosynthesis protein COQ9, mitochondrial"/>
    <property type="match status" value="1"/>
</dbReference>
<evidence type="ECO:0000256" key="2">
    <source>
        <dbReference type="ARBA" id="ARBA00004749"/>
    </source>
</evidence>
<comment type="similarity">
    <text evidence="3 8">Belongs to the COQ9 family.</text>
</comment>
<dbReference type="Proteomes" id="UP000008311">
    <property type="component" value="Unassembled WGS sequence"/>
</dbReference>
<keyword evidence="11" id="KW-0830">Ubiquinone</keyword>
<evidence type="ECO:0000313" key="12">
    <source>
        <dbReference type="Proteomes" id="UP000008311"/>
    </source>
</evidence>
<evidence type="ECO:0000256" key="3">
    <source>
        <dbReference type="ARBA" id="ARBA00010766"/>
    </source>
</evidence>
<dbReference type="OMA" id="CAGFGWN"/>
<evidence type="ECO:0000259" key="10">
    <source>
        <dbReference type="Pfam" id="PF08511"/>
    </source>
</evidence>